<protein>
    <submittedName>
        <fullName evidence="10">Peptidase domain-containing ABC transporter</fullName>
    </submittedName>
</protein>
<keyword evidence="6 7" id="KW-0472">Membrane</keyword>
<evidence type="ECO:0000313" key="11">
    <source>
        <dbReference type="Proteomes" id="UP001595826"/>
    </source>
</evidence>
<dbReference type="InterPro" id="IPR027417">
    <property type="entry name" value="P-loop_NTPase"/>
</dbReference>
<dbReference type="InterPro" id="IPR003439">
    <property type="entry name" value="ABC_transporter-like_ATP-bd"/>
</dbReference>
<feature type="domain" description="ABC transmembrane type-1" evidence="9">
    <location>
        <begin position="30"/>
        <end position="305"/>
    </location>
</feature>
<dbReference type="PANTHER" id="PTHR43394:SF4">
    <property type="entry name" value="TOXIN SECRETION ABC TRANSPORTER ATP-BINDING PROTEIN"/>
    <property type="match status" value="1"/>
</dbReference>
<dbReference type="InterPro" id="IPR003593">
    <property type="entry name" value="AAA+_ATPase"/>
</dbReference>
<accession>A0ABV8RBD4</accession>
<dbReference type="InterPro" id="IPR025662">
    <property type="entry name" value="Sigma_54_int_dom_ATP-bd_1"/>
</dbReference>
<keyword evidence="2 7" id="KW-0812">Transmembrane</keyword>
<dbReference type="RefSeq" id="WP_377410284.1">
    <property type="nucleotide sequence ID" value="NZ_JBHSCY010000002.1"/>
</dbReference>
<evidence type="ECO:0000259" key="8">
    <source>
        <dbReference type="PROSITE" id="PS50893"/>
    </source>
</evidence>
<dbReference type="PROSITE" id="PS00675">
    <property type="entry name" value="SIGMA54_INTERACT_1"/>
    <property type="match status" value="1"/>
</dbReference>
<feature type="domain" description="ABC transporter" evidence="8">
    <location>
        <begin position="337"/>
        <end position="555"/>
    </location>
</feature>
<dbReference type="SUPFAM" id="SSF52540">
    <property type="entry name" value="P-loop containing nucleoside triphosphate hydrolases"/>
    <property type="match status" value="1"/>
</dbReference>
<organism evidence="10 11">
    <name type="scientific">Polaribacter marinivivus</name>
    <dbReference type="NCBI Taxonomy" id="1524260"/>
    <lineage>
        <taxon>Bacteria</taxon>
        <taxon>Pseudomonadati</taxon>
        <taxon>Bacteroidota</taxon>
        <taxon>Flavobacteriia</taxon>
        <taxon>Flavobacteriales</taxon>
        <taxon>Flavobacteriaceae</taxon>
    </lineage>
</organism>
<feature type="transmembrane region" description="Helical" evidence="7">
    <location>
        <begin position="251"/>
        <end position="270"/>
    </location>
</feature>
<sequence length="555" mass="62666">MENIKLTPWQRFVRLLKLEKKDIFQIFYYAIFGGFVSLTLPLGIQAIINLIQGAQVSTSWIVLVVLVTIGVVFSGALQLMQLRIIETIQQRIFTRSSFELSYRFPKIKMNELRNYYPPELANRFFDTLTIQKGLSKILIDVPTAVLQILFALILLSFYHPFFIIFGLLLLVLIIIVFKFTAQRGLETSLQESKIKYKVAHWIQEVARAVVSFKLSGNTNLALSKNDALVTKYLEARENHFKILILQFSQMIGFKVVVTASLLLIGGALVLSQEMNIGQFVAAEIIILLVIQSVEKLIVGLESFYDVLTSIEKIGQVVDKELESQEGEKPLFKDGLNLELDDVSYEVGNRKKPILKNVSLNISPKSRILVMGESGAGKSTLLRLLAGVIEPTSGNIYVNNLSLSSLNLNHFRSQLGLSLSDETPFEGTIRENLIFGNERIKDATIFEIMEVVGLTQFLKEQPNGLDTEINPEGKQMSYTLAKKIILARAIIKQPKIMILEDPLDQFNLEETKQIISYLTDTKRPWALIVVSSKKSWRTKCSTTITLDKGEIKNVNQ</sequence>
<evidence type="ECO:0000256" key="3">
    <source>
        <dbReference type="ARBA" id="ARBA00022741"/>
    </source>
</evidence>
<feature type="transmembrane region" description="Helical" evidence="7">
    <location>
        <begin position="26"/>
        <end position="48"/>
    </location>
</feature>
<dbReference type="Proteomes" id="UP001595826">
    <property type="component" value="Unassembled WGS sequence"/>
</dbReference>
<dbReference type="PANTHER" id="PTHR43394">
    <property type="entry name" value="ATP-DEPENDENT PERMEASE MDL1, MITOCHONDRIAL"/>
    <property type="match status" value="1"/>
</dbReference>
<comment type="caution">
    <text evidence="10">The sequence shown here is derived from an EMBL/GenBank/DDBJ whole genome shotgun (WGS) entry which is preliminary data.</text>
</comment>
<dbReference type="Gene3D" id="1.20.1560.10">
    <property type="entry name" value="ABC transporter type 1, transmembrane domain"/>
    <property type="match status" value="1"/>
</dbReference>
<feature type="transmembrane region" description="Helical" evidence="7">
    <location>
        <begin position="60"/>
        <end position="80"/>
    </location>
</feature>
<name>A0ABV8RBD4_9FLAO</name>
<keyword evidence="11" id="KW-1185">Reference proteome</keyword>
<dbReference type="PROSITE" id="PS50893">
    <property type="entry name" value="ABC_TRANSPORTER_2"/>
    <property type="match status" value="1"/>
</dbReference>
<evidence type="ECO:0000256" key="5">
    <source>
        <dbReference type="ARBA" id="ARBA00022989"/>
    </source>
</evidence>
<evidence type="ECO:0000313" key="10">
    <source>
        <dbReference type="EMBL" id="MFC4269275.1"/>
    </source>
</evidence>
<keyword evidence="3" id="KW-0547">Nucleotide-binding</keyword>
<dbReference type="SUPFAM" id="SSF90123">
    <property type="entry name" value="ABC transporter transmembrane region"/>
    <property type="match status" value="1"/>
</dbReference>
<dbReference type="Pfam" id="PF00664">
    <property type="entry name" value="ABC_membrane"/>
    <property type="match status" value="1"/>
</dbReference>
<dbReference type="Gene3D" id="3.40.50.300">
    <property type="entry name" value="P-loop containing nucleotide triphosphate hydrolases"/>
    <property type="match status" value="1"/>
</dbReference>
<comment type="subcellular location">
    <subcellularLocation>
        <location evidence="1">Cell membrane</location>
        <topology evidence="1">Multi-pass membrane protein</topology>
    </subcellularLocation>
</comment>
<gene>
    <name evidence="10" type="ORF">ACFOWD_10185</name>
</gene>
<dbReference type="Pfam" id="PF00005">
    <property type="entry name" value="ABC_tran"/>
    <property type="match status" value="1"/>
</dbReference>
<dbReference type="PROSITE" id="PS50929">
    <property type="entry name" value="ABC_TM1F"/>
    <property type="match status" value="1"/>
</dbReference>
<dbReference type="EMBL" id="JBHSCY010000002">
    <property type="protein sequence ID" value="MFC4269275.1"/>
    <property type="molecule type" value="Genomic_DNA"/>
</dbReference>
<feature type="transmembrane region" description="Helical" evidence="7">
    <location>
        <begin position="161"/>
        <end position="181"/>
    </location>
</feature>
<reference evidence="11" key="1">
    <citation type="journal article" date="2019" name="Int. J. Syst. Evol. Microbiol.">
        <title>The Global Catalogue of Microorganisms (GCM) 10K type strain sequencing project: providing services to taxonomists for standard genome sequencing and annotation.</title>
        <authorList>
            <consortium name="The Broad Institute Genomics Platform"/>
            <consortium name="The Broad Institute Genome Sequencing Center for Infectious Disease"/>
            <person name="Wu L."/>
            <person name="Ma J."/>
        </authorList>
    </citation>
    <scope>NUCLEOTIDE SEQUENCE [LARGE SCALE GENOMIC DNA]</scope>
    <source>
        <strain evidence="11">CECT 8655</strain>
    </source>
</reference>
<dbReference type="InterPro" id="IPR036640">
    <property type="entry name" value="ABC1_TM_sf"/>
</dbReference>
<keyword evidence="5 7" id="KW-1133">Transmembrane helix</keyword>
<dbReference type="InterPro" id="IPR039421">
    <property type="entry name" value="Type_1_exporter"/>
</dbReference>
<evidence type="ECO:0000256" key="6">
    <source>
        <dbReference type="ARBA" id="ARBA00023136"/>
    </source>
</evidence>
<evidence type="ECO:0000259" key="9">
    <source>
        <dbReference type="PROSITE" id="PS50929"/>
    </source>
</evidence>
<keyword evidence="4" id="KW-0067">ATP-binding</keyword>
<evidence type="ECO:0000256" key="4">
    <source>
        <dbReference type="ARBA" id="ARBA00022840"/>
    </source>
</evidence>
<evidence type="ECO:0000256" key="7">
    <source>
        <dbReference type="SAM" id="Phobius"/>
    </source>
</evidence>
<evidence type="ECO:0000256" key="2">
    <source>
        <dbReference type="ARBA" id="ARBA00022692"/>
    </source>
</evidence>
<evidence type="ECO:0000256" key="1">
    <source>
        <dbReference type="ARBA" id="ARBA00004651"/>
    </source>
</evidence>
<dbReference type="InterPro" id="IPR011527">
    <property type="entry name" value="ABC1_TM_dom"/>
</dbReference>
<dbReference type="SMART" id="SM00382">
    <property type="entry name" value="AAA"/>
    <property type="match status" value="1"/>
</dbReference>
<proteinExistence type="predicted"/>
<feature type="transmembrane region" description="Helical" evidence="7">
    <location>
        <begin position="137"/>
        <end position="155"/>
    </location>
</feature>